<reference evidence="1" key="3">
    <citation type="journal article" date="2018" name="Nature">
        <title>A major lineage of non-tailed dsDNA viruses as unrecognized killers of marine bacteria.</title>
        <authorList>
            <person name="Kauffman K.M."/>
            <person name="Hussain F.A."/>
            <person name="Yang J."/>
            <person name="Arevalo P."/>
            <person name="Brown J.M."/>
            <person name="Chang W.K."/>
            <person name="VanInsberghe D."/>
            <person name="Elsherbini J."/>
            <person name="Sharma R.S."/>
            <person name="Cutler M.B."/>
            <person name="Kelly L."/>
            <person name="Polz M.F."/>
        </authorList>
    </citation>
    <scope>NUCLEOTIDE SEQUENCE</scope>
    <source>
        <strain evidence="1">10N.261.52.F7</strain>
    </source>
</reference>
<name>A0AB36XLB8_9VIBR</name>
<dbReference type="Pfam" id="PF12228">
    <property type="entry name" value="DUF3604"/>
    <property type="match status" value="1"/>
</dbReference>
<dbReference type="EMBL" id="MCXM01000023">
    <property type="protein sequence ID" value="PMK45049.1"/>
    <property type="molecule type" value="Genomic_DNA"/>
</dbReference>
<sequence>MMQINGNSEVHRKFWPEDEFANYENADSIQKSSRQTFHKNDFVRKGLKQGLVYERLCCVIQFRGRVAHFVCFLANTTSFRHT</sequence>
<evidence type="ECO:0000313" key="1">
    <source>
        <dbReference type="EMBL" id="PMK45049.1"/>
    </source>
</evidence>
<gene>
    <name evidence="1" type="ORF">BCT99_23930</name>
</gene>
<accession>A0AB36XLB8</accession>
<reference evidence="1" key="2">
    <citation type="submission" date="2016-07" db="EMBL/GenBank/DDBJ databases">
        <authorList>
            <person name="Kauffman K."/>
            <person name="Arevalo P."/>
            <person name="Polz M.F."/>
        </authorList>
    </citation>
    <scope>NUCLEOTIDE SEQUENCE</scope>
    <source>
        <strain evidence="1">10N.261.52.F7</strain>
    </source>
</reference>
<protein>
    <submittedName>
        <fullName evidence="1">Uncharacterized protein</fullName>
    </submittedName>
</protein>
<reference key="1">
    <citation type="submission" date="2016-07" db="EMBL/GenBank/DDBJ databases">
        <title>Nontailed viruses are major unrecognized killers of bacteria in the ocean.</title>
        <authorList>
            <person name="Kauffman K."/>
            <person name="Hussain F."/>
            <person name="Yang J."/>
            <person name="Arevalo P."/>
            <person name="Brown J."/>
            <person name="Cutler M."/>
            <person name="Kelly L."/>
            <person name="Polz M.F."/>
        </authorList>
    </citation>
    <scope>NUCLEOTIDE SEQUENCE [LARGE SCALE GENOMIC DNA]</scope>
    <source>
        <strain>10N.261.52.F7</strain>
    </source>
</reference>
<dbReference type="InterPro" id="IPR022028">
    <property type="entry name" value="DUF3604"/>
</dbReference>
<comment type="caution">
    <text evidence="1">The sequence shown here is derived from an EMBL/GenBank/DDBJ whole genome shotgun (WGS) entry which is preliminary data.</text>
</comment>
<dbReference type="AlphaFoldDB" id="A0AB36XLB8"/>
<dbReference type="RefSeq" id="WP_102278676.1">
    <property type="nucleotide sequence ID" value="NZ_JAJGZN020000001.1"/>
</dbReference>
<proteinExistence type="predicted"/>
<organism evidence="1">
    <name type="scientific">Vibrio lentus</name>
    <dbReference type="NCBI Taxonomy" id="136468"/>
    <lineage>
        <taxon>Bacteria</taxon>
        <taxon>Pseudomonadati</taxon>
        <taxon>Pseudomonadota</taxon>
        <taxon>Gammaproteobacteria</taxon>
        <taxon>Vibrionales</taxon>
        <taxon>Vibrionaceae</taxon>
        <taxon>Vibrio</taxon>
    </lineage>
</organism>